<proteinExistence type="predicted"/>
<accession>A0A0E2B5R8</accession>
<dbReference type="RefSeq" id="WP_004765268.1">
    <property type="nucleotide sequence ID" value="NZ_AHMY02000034.1"/>
</dbReference>
<organism evidence="1 2">
    <name type="scientific">Leptospira kirschneri str. H1</name>
    <dbReference type="NCBI Taxonomy" id="1049966"/>
    <lineage>
        <taxon>Bacteria</taxon>
        <taxon>Pseudomonadati</taxon>
        <taxon>Spirochaetota</taxon>
        <taxon>Spirochaetia</taxon>
        <taxon>Leptospirales</taxon>
        <taxon>Leptospiraceae</taxon>
        <taxon>Leptospira</taxon>
    </lineage>
</organism>
<reference evidence="1 2" key="1">
    <citation type="submission" date="2012-10" db="EMBL/GenBank/DDBJ databases">
        <authorList>
            <person name="Harkins D.M."/>
            <person name="Durkin A.S."/>
            <person name="Brinkac L.M."/>
            <person name="Selengut J.D."/>
            <person name="Sanka R."/>
            <person name="DePew J."/>
            <person name="Purushe J."/>
            <person name="Peacock S.J."/>
            <person name="Thaipadungpanit J."/>
            <person name="Wuthiekanun V.W."/>
            <person name="Day N.P."/>
            <person name="Vinetz J.M."/>
            <person name="Sutton G.G."/>
            <person name="Nelson W.C."/>
            <person name="Fouts D.E."/>
        </authorList>
    </citation>
    <scope>NUCLEOTIDE SEQUENCE [LARGE SCALE GENOMIC DNA]</scope>
    <source>
        <strain evidence="1 2">H1</strain>
    </source>
</reference>
<sequence>MRHKKRVFVTSFFLSNLIPLVFRGKTIFFRKKTVNAGDDSLAYPATL</sequence>
<dbReference type="AlphaFoldDB" id="A0A0E2B5R8"/>
<evidence type="ECO:0000313" key="2">
    <source>
        <dbReference type="Proteomes" id="UP000006253"/>
    </source>
</evidence>
<dbReference type="Proteomes" id="UP000006253">
    <property type="component" value="Unassembled WGS sequence"/>
</dbReference>
<gene>
    <name evidence="1" type="ORF">LEP1GSC081_3557</name>
</gene>
<evidence type="ECO:0000313" key="1">
    <source>
        <dbReference type="EMBL" id="EKO16195.1"/>
    </source>
</evidence>
<name>A0A0E2B5R8_9LEPT</name>
<protein>
    <submittedName>
        <fullName evidence="1">Uncharacterized protein</fullName>
    </submittedName>
</protein>
<comment type="caution">
    <text evidence="1">The sequence shown here is derived from an EMBL/GenBank/DDBJ whole genome shotgun (WGS) entry which is preliminary data.</text>
</comment>
<dbReference type="EMBL" id="AHMY02000034">
    <property type="protein sequence ID" value="EKO16195.1"/>
    <property type="molecule type" value="Genomic_DNA"/>
</dbReference>